<reference evidence="2" key="1">
    <citation type="journal article" date="2023" name="Mol. Biol. Evol.">
        <title>Third-Generation Sequencing Reveals the Adaptive Role of the Epigenome in Three Deep-Sea Polychaetes.</title>
        <authorList>
            <person name="Perez M."/>
            <person name="Aroh O."/>
            <person name="Sun Y."/>
            <person name="Lan Y."/>
            <person name="Juniper S.K."/>
            <person name="Young C.R."/>
            <person name="Angers B."/>
            <person name="Qian P.Y."/>
        </authorList>
    </citation>
    <scope>NUCLEOTIDE SEQUENCE</scope>
    <source>
        <strain evidence="2">P08H-3</strain>
    </source>
</reference>
<dbReference type="Pfam" id="PF04908">
    <property type="entry name" value="SH3BGR"/>
    <property type="match status" value="1"/>
</dbReference>
<dbReference type="EMBL" id="JAODUP010001327">
    <property type="protein sequence ID" value="KAK2140523.1"/>
    <property type="molecule type" value="Genomic_DNA"/>
</dbReference>
<dbReference type="SUPFAM" id="SSF52833">
    <property type="entry name" value="Thioredoxin-like"/>
    <property type="match status" value="1"/>
</dbReference>
<keyword evidence="3" id="KW-1185">Reference proteome</keyword>
<dbReference type="PANTHER" id="PTHR12232:SF15">
    <property type="entry name" value="SH3 DOMAIN-BINDING GLUTAMIC ACID-RICH PROTEIN HOMOLOG"/>
    <property type="match status" value="1"/>
</dbReference>
<dbReference type="InterPro" id="IPR006993">
    <property type="entry name" value="Glut_rich_SH3-bd"/>
</dbReference>
<comment type="caution">
    <text evidence="2">The sequence shown here is derived from an EMBL/GenBank/DDBJ whole genome shotgun (WGS) entry which is preliminary data.</text>
</comment>
<organism evidence="2 3">
    <name type="scientific">Paralvinella palmiformis</name>
    <dbReference type="NCBI Taxonomy" id="53620"/>
    <lineage>
        <taxon>Eukaryota</taxon>
        <taxon>Metazoa</taxon>
        <taxon>Spiralia</taxon>
        <taxon>Lophotrochozoa</taxon>
        <taxon>Annelida</taxon>
        <taxon>Polychaeta</taxon>
        <taxon>Sedentaria</taxon>
        <taxon>Canalipalpata</taxon>
        <taxon>Terebellida</taxon>
        <taxon>Terebelliformia</taxon>
        <taxon>Alvinellidae</taxon>
        <taxon>Paralvinella</taxon>
    </lineage>
</organism>
<dbReference type="AlphaFoldDB" id="A0AAD9ITX5"/>
<evidence type="ECO:0000256" key="1">
    <source>
        <dbReference type="ARBA" id="ARBA00007764"/>
    </source>
</evidence>
<gene>
    <name evidence="2" type="ORF">LSH36_1328g00000</name>
</gene>
<dbReference type="PANTHER" id="PTHR12232">
    <property type="entry name" value="SH3 DOMAIN-BINDING GLUTAMIC ACID-RICH-LIKE PROTEIN"/>
    <property type="match status" value="1"/>
</dbReference>
<dbReference type="Gene3D" id="3.40.30.10">
    <property type="entry name" value="Glutaredoxin"/>
    <property type="match status" value="1"/>
</dbReference>
<comment type="similarity">
    <text evidence="1">Belongs to the SH3BGR family.</text>
</comment>
<dbReference type="InterPro" id="IPR051033">
    <property type="entry name" value="SH3BGR"/>
</dbReference>
<dbReference type="InterPro" id="IPR036249">
    <property type="entry name" value="Thioredoxin-like_sf"/>
</dbReference>
<accession>A0AAD9ITX5</accession>
<protein>
    <submittedName>
        <fullName evidence="2">Uncharacterized protein</fullName>
    </submittedName>
</protein>
<dbReference type="Proteomes" id="UP001208570">
    <property type="component" value="Unassembled WGS sequence"/>
</dbReference>
<evidence type="ECO:0000313" key="2">
    <source>
        <dbReference type="EMBL" id="KAK2140523.1"/>
    </source>
</evidence>
<sequence>MASEEYRASGIKVYMSSITTSRDIRTNQQRMIGVLEAKKVPFEKVDIAKDHIGRALLKRLCKNSNTQPPVITKGEQYLGDFETFMNAVDDEVLETFLGL</sequence>
<dbReference type="GO" id="GO:0005737">
    <property type="term" value="C:cytoplasm"/>
    <property type="evidence" value="ECO:0007669"/>
    <property type="project" value="TreeGrafter"/>
</dbReference>
<evidence type="ECO:0000313" key="3">
    <source>
        <dbReference type="Proteomes" id="UP001208570"/>
    </source>
</evidence>
<name>A0AAD9ITX5_9ANNE</name>
<proteinExistence type="inferred from homology"/>